<protein>
    <submittedName>
        <fullName evidence="9">Sterol desaturase</fullName>
    </submittedName>
</protein>
<evidence type="ECO:0000256" key="6">
    <source>
        <dbReference type="ARBA" id="ARBA00023136"/>
    </source>
</evidence>
<keyword evidence="4" id="KW-0560">Oxidoreductase</keyword>
<dbReference type="GO" id="GO:0016020">
    <property type="term" value="C:membrane"/>
    <property type="evidence" value="ECO:0007669"/>
    <property type="project" value="GOC"/>
</dbReference>
<evidence type="ECO:0000256" key="5">
    <source>
        <dbReference type="ARBA" id="ARBA00023098"/>
    </source>
</evidence>
<dbReference type="EMBL" id="LACH01000043">
    <property type="protein sequence ID" value="KJZ64193.1"/>
    <property type="molecule type" value="Genomic_DNA"/>
</dbReference>
<dbReference type="GO" id="GO:0005506">
    <property type="term" value="F:iron ion binding"/>
    <property type="evidence" value="ECO:0007669"/>
    <property type="project" value="InterPro"/>
</dbReference>
<dbReference type="InterPro" id="IPR051689">
    <property type="entry name" value="Sterol_desaturase/TMEM195"/>
</dbReference>
<dbReference type="InterPro" id="IPR006694">
    <property type="entry name" value="Fatty_acid_hydroxylase"/>
</dbReference>
<dbReference type="OrthoDB" id="9770329at2"/>
<dbReference type="RefSeq" id="WP_046055204.1">
    <property type="nucleotide sequence ID" value="NZ_LACH01000043.1"/>
</dbReference>
<dbReference type="GO" id="GO:0050479">
    <property type="term" value="F:glyceryl-ether monooxygenase activity"/>
    <property type="evidence" value="ECO:0007669"/>
    <property type="project" value="TreeGrafter"/>
</dbReference>
<dbReference type="GO" id="GO:0008610">
    <property type="term" value="P:lipid biosynthetic process"/>
    <property type="evidence" value="ECO:0007669"/>
    <property type="project" value="InterPro"/>
</dbReference>
<dbReference type="PANTHER" id="PTHR21624:SF1">
    <property type="entry name" value="ALKYLGLYCEROL MONOOXYGENASE"/>
    <property type="match status" value="1"/>
</dbReference>
<dbReference type="PATRIC" id="fig|294.133.peg.3597"/>
<dbReference type="PANTHER" id="PTHR21624">
    <property type="entry name" value="STEROL DESATURASE-RELATED PROTEIN"/>
    <property type="match status" value="1"/>
</dbReference>
<comment type="subcellular location">
    <subcellularLocation>
        <location evidence="1">Endomembrane system</location>
        <topology evidence="1">Multi-pass membrane protein</topology>
    </subcellularLocation>
</comment>
<evidence type="ECO:0000313" key="9">
    <source>
        <dbReference type="EMBL" id="KJZ64193.1"/>
    </source>
</evidence>
<evidence type="ECO:0000256" key="1">
    <source>
        <dbReference type="ARBA" id="ARBA00004127"/>
    </source>
</evidence>
<evidence type="ECO:0000256" key="4">
    <source>
        <dbReference type="ARBA" id="ARBA00023002"/>
    </source>
</evidence>
<evidence type="ECO:0000256" key="7">
    <source>
        <dbReference type="SAM" id="Phobius"/>
    </source>
</evidence>
<dbReference type="AlphaFoldDB" id="A0A0F4V5R4"/>
<accession>A0A0F4V5R4</accession>
<evidence type="ECO:0000313" key="10">
    <source>
        <dbReference type="Proteomes" id="UP000033400"/>
    </source>
</evidence>
<feature type="transmembrane region" description="Helical" evidence="7">
    <location>
        <begin position="92"/>
        <end position="110"/>
    </location>
</feature>
<reference evidence="9 10" key="1">
    <citation type="submission" date="2015-03" db="EMBL/GenBank/DDBJ databases">
        <title>Comparative genomics of Pseudomonas insights into diversity of traits involved in vanlence and defense.</title>
        <authorList>
            <person name="Qin Y."/>
        </authorList>
    </citation>
    <scope>NUCLEOTIDE SEQUENCE [LARGE SCALE GENOMIC DNA]</scope>
    <source>
        <strain evidence="9 10">H24</strain>
    </source>
</reference>
<feature type="transmembrane region" description="Helical" evidence="7">
    <location>
        <begin position="12"/>
        <end position="32"/>
    </location>
</feature>
<name>A0A0F4V5R4_PSEFL</name>
<dbReference type="GO" id="GO:0012505">
    <property type="term" value="C:endomembrane system"/>
    <property type="evidence" value="ECO:0007669"/>
    <property type="project" value="UniProtKB-SubCell"/>
</dbReference>
<feature type="domain" description="Fatty acid hydroxylase" evidence="8">
    <location>
        <begin position="101"/>
        <end position="235"/>
    </location>
</feature>
<sequence>MNDFLHYIIQVFQGNAKEVMIAVMMTGGVWLFERWRPAVADPGLGGRWHNIKVFILLLIGLAFAAPLLNRCAQLLPSISLLERIVPDWQSKGIVGGILATLIYAFIWDFFQYWTHRLEHKYAALWAFHRVHHSDAHMNASTSLRQSVGGALIGFFLAHIPAAIICGGNMVPYLGSLILFSGWGYFNHANVCFSLGPFTRIISGPQWHRLHHGKEAQYHNSNYAAFFPVLDLVFGTLRLPKKEEWVETGLLNDVSPQNPLKQAFLSWRNENASTASTPHVHTAAVPLELLDRQ</sequence>
<keyword evidence="3 7" id="KW-1133">Transmembrane helix</keyword>
<keyword evidence="5" id="KW-0443">Lipid metabolism</keyword>
<evidence type="ECO:0000259" key="8">
    <source>
        <dbReference type="Pfam" id="PF04116"/>
    </source>
</evidence>
<evidence type="ECO:0000256" key="3">
    <source>
        <dbReference type="ARBA" id="ARBA00022989"/>
    </source>
</evidence>
<feature type="transmembrane region" description="Helical" evidence="7">
    <location>
        <begin position="147"/>
        <end position="170"/>
    </location>
</feature>
<proteinExistence type="predicted"/>
<organism evidence="9 10">
    <name type="scientific">Pseudomonas fluorescens</name>
    <dbReference type="NCBI Taxonomy" id="294"/>
    <lineage>
        <taxon>Bacteria</taxon>
        <taxon>Pseudomonadati</taxon>
        <taxon>Pseudomonadota</taxon>
        <taxon>Gammaproteobacteria</taxon>
        <taxon>Pseudomonadales</taxon>
        <taxon>Pseudomonadaceae</taxon>
        <taxon>Pseudomonas</taxon>
    </lineage>
</organism>
<evidence type="ECO:0000256" key="2">
    <source>
        <dbReference type="ARBA" id="ARBA00022692"/>
    </source>
</evidence>
<gene>
    <name evidence="9" type="ORF">VD17_19285</name>
</gene>
<keyword evidence="2 7" id="KW-0812">Transmembrane</keyword>
<feature type="transmembrane region" description="Helical" evidence="7">
    <location>
        <begin position="53"/>
        <end position="72"/>
    </location>
</feature>
<comment type="caution">
    <text evidence="9">The sequence shown here is derived from an EMBL/GenBank/DDBJ whole genome shotgun (WGS) entry which is preliminary data.</text>
</comment>
<dbReference type="Pfam" id="PF04116">
    <property type="entry name" value="FA_hydroxylase"/>
    <property type="match status" value="1"/>
</dbReference>
<keyword evidence="6 7" id="KW-0472">Membrane</keyword>
<dbReference type="GO" id="GO:0006643">
    <property type="term" value="P:membrane lipid metabolic process"/>
    <property type="evidence" value="ECO:0007669"/>
    <property type="project" value="TreeGrafter"/>
</dbReference>
<dbReference type="Proteomes" id="UP000033400">
    <property type="component" value="Unassembled WGS sequence"/>
</dbReference>